<dbReference type="PANTHER" id="PTHR36115:SF4">
    <property type="entry name" value="MEMBRANE PROTEIN"/>
    <property type="match status" value="1"/>
</dbReference>
<reference evidence="8 9" key="1">
    <citation type="submission" date="2019-03" db="EMBL/GenBank/DDBJ databases">
        <title>Genomic Encyclopedia of Type Strains, Phase III (KMG-III): the genomes of soil and plant-associated and newly described type strains.</title>
        <authorList>
            <person name="Whitman W."/>
        </authorList>
    </citation>
    <scope>NUCLEOTIDE SEQUENCE [LARGE SCALE GENOMIC DNA]</scope>
    <source>
        <strain evidence="8 9">CECT 7378</strain>
    </source>
</reference>
<dbReference type="OrthoDB" id="9793824at2"/>
<dbReference type="InterPro" id="IPR051791">
    <property type="entry name" value="Pra-immunoreactive"/>
</dbReference>
<evidence type="ECO:0000256" key="1">
    <source>
        <dbReference type="ARBA" id="ARBA00004651"/>
    </source>
</evidence>
<accession>A0A4R6MCQ5</accession>
<keyword evidence="2" id="KW-1003">Cell membrane</keyword>
<comment type="caution">
    <text evidence="8">The sequence shown here is derived from an EMBL/GenBank/DDBJ whole genome shotgun (WGS) entry which is preliminary data.</text>
</comment>
<dbReference type="GO" id="GO:0005886">
    <property type="term" value="C:plasma membrane"/>
    <property type="evidence" value="ECO:0007669"/>
    <property type="project" value="UniProtKB-SubCell"/>
</dbReference>
<dbReference type="Pfam" id="PF06271">
    <property type="entry name" value="RDD"/>
    <property type="match status" value="1"/>
</dbReference>
<name>A0A4R6MCQ5_9GAMM</name>
<evidence type="ECO:0000256" key="5">
    <source>
        <dbReference type="ARBA" id="ARBA00023136"/>
    </source>
</evidence>
<organism evidence="8 9">
    <name type="scientific">Marinomonas balearica</name>
    <dbReference type="NCBI Taxonomy" id="491947"/>
    <lineage>
        <taxon>Bacteria</taxon>
        <taxon>Pseudomonadati</taxon>
        <taxon>Pseudomonadota</taxon>
        <taxon>Gammaproteobacteria</taxon>
        <taxon>Oceanospirillales</taxon>
        <taxon>Oceanospirillaceae</taxon>
        <taxon>Marinomonas</taxon>
    </lineage>
</organism>
<dbReference type="RefSeq" id="WP_133503173.1">
    <property type="nucleotide sequence ID" value="NZ_SNXC01000010.1"/>
</dbReference>
<sequence length="161" mass="18184">MSSTEMENLDDSYNYSGFWIRMVATLIDSILMMFITMPLLYSIYGASYFDSKEIVLGVPDLLISYVVPISATILFWVYKSATPGKMVMKLKVVDAKTGNPPSIQQSIIRYVGYFIAFIPLFLGVIWIAWDSKKQGWHDKLAGTVVVRSQNNVVEDVDFSEA</sequence>
<keyword evidence="4 6" id="KW-1133">Transmembrane helix</keyword>
<evidence type="ECO:0000256" key="3">
    <source>
        <dbReference type="ARBA" id="ARBA00022692"/>
    </source>
</evidence>
<keyword evidence="9" id="KW-1185">Reference proteome</keyword>
<evidence type="ECO:0000313" key="8">
    <source>
        <dbReference type="EMBL" id="TDO98955.1"/>
    </source>
</evidence>
<gene>
    <name evidence="8" type="ORF">DFP79_1379</name>
</gene>
<feature type="transmembrane region" description="Helical" evidence="6">
    <location>
        <begin position="54"/>
        <end position="78"/>
    </location>
</feature>
<dbReference type="EMBL" id="SNXC01000010">
    <property type="protein sequence ID" value="TDO98955.1"/>
    <property type="molecule type" value="Genomic_DNA"/>
</dbReference>
<dbReference type="AlphaFoldDB" id="A0A4R6MCQ5"/>
<feature type="transmembrane region" description="Helical" evidence="6">
    <location>
        <begin position="107"/>
        <end position="129"/>
    </location>
</feature>
<keyword evidence="3 6" id="KW-0812">Transmembrane</keyword>
<dbReference type="InterPro" id="IPR010432">
    <property type="entry name" value="RDD"/>
</dbReference>
<evidence type="ECO:0000259" key="7">
    <source>
        <dbReference type="Pfam" id="PF06271"/>
    </source>
</evidence>
<dbReference type="PANTHER" id="PTHR36115">
    <property type="entry name" value="PROLINE-RICH ANTIGEN HOMOLOG-RELATED"/>
    <property type="match status" value="1"/>
</dbReference>
<comment type="subcellular location">
    <subcellularLocation>
        <location evidence="1">Cell membrane</location>
        <topology evidence="1">Multi-pass membrane protein</topology>
    </subcellularLocation>
</comment>
<protein>
    <submittedName>
        <fullName evidence="8">Putative RDD family membrane protein YckC</fullName>
    </submittedName>
</protein>
<evidence type="ECO:0000313" key="9">
    <source>
        <dbReference type="Proteomes" id="UP000294656"/>
    </source>
</evidence>
<feature type="transmembrane region" description="Helical" evidence="6">
    <location>
        <begin position="20"/>
        <end position="42"/>
    </location>
</feature>
<evidence type="ECO:0000256" key="2">
    <source>
        <dbReference type="ARBA" id="ARBA00022475"/>
    </source>
</evidence>
<feature type="domain" description="RDD" evidence="7">
    <location>
        <begin position="15"/>
        <end position="142"/>
    </location>
</feature>
<keyword evidence="5 6" id="KW-0472">Membrane</keyword>
<proteinExistence type="predicted"/>
<dbReference type="Proteomes" id="UP000294656">
    <property type="component" value="Unassembled WGS sequence"/>
</dbReference>
<evidence type="ECO:0000256" key="4">
    <source>
        <dbReference type="ARBA" id="ARBA00022989"/>
    </source>
</evidence>
<evidence type="ECO:0000256" key="6">
    <source>
        <dbReference type="SAM" id="Phobius"/>
    </source>
</evidence>